<proteinExistence type="predicted"/>
<evidence type="ECO:0000313" key="2">
    <source>
        <dbReference type="Proteomes" id="UP000887116"/>
    </source>
</evidence>
<accession>A0A8X6HXP0</accession>
<evidence type="ECO:0000313" key="1">
    <source>
        <dbReference type="EMBL" id="GFR31877.1"/>
    </source>
</evidence>
<dbReference type="AlphaFoldDB" id="A0A8X6HXP0"/>
<dbReference type="Proteomes" id="UP000887116">
    <property type="component" value="Unassembled WGS sequence"/>
</dbReference>
<protein>
    <submittedName>
        <fullName evidence="1">Uncharacterized protein</fullName>
    </submittedName>
</protein>
<keyword evidence="2" id="KW-1185">Reference proteome</keyword>
<feature type="non-terminal residue" evidence="1">
    <location>
        <position position="1"/>
    </location>
</feature>
<dbReference type="EMBL" id="BMAO01039506">
    <property type="protein sequence ID" value="GFR31877.1"/>
    <property type="molecule type" value="Genomic_DNA"/>
</dbReference>
<name>A0A8X6HXP0_TRICU</name>
<gene>
    <name evidence="1" type="ORF">TNCT_163691</name>
</gene>
<sequence>QHQFQFFVPKTEGLFLSQNSEEAVIETPSGVTQQPSSFPRQNSLASYVAHSVRKLYLISTGERLRRSLLPGLKFDDMTAFSCCWRSFRFCQGRSRLPKCDIFLVGSV</sequence>
<reference evidence="1" key="1">
    <citation type="submission" date="2020-07" db="EMBL/GenBank/DDBJ databases">
        <title>Multicomponent nature underlies the extraordinary mechanical properties of spider dragline silk.</title>
        <authorList>
            <person name="Kono N."/>
            <person name="Nakamura H."/>
            <person name="Mori M."/>
            <person name="Yoshida Y."/>
            <person name="Ohtoshi R."/>
            <person name="Malay A.D."/>
            <person name="Moran D.A.P."/>
            <person name="Tomita M."/>
            <person name="Numata K."/>
            <person name="Arakawa K."/>
        </authorList>
    </citation>
    <scope>NUCLEOTIDE SEQUENCE</scope>
</reference>
<organism evidence="1 2">
    <name type="scientific">Trichonephila clavata</name>
    <name type="common">Joro spider</name>
    <name type="synonym">Nephila clavata</name>
    <dbReference type="NCBI Taxonomy" id="2740835"/>
    <lineage>
        <taxon>Eukaryota</taxon>
        <taxon>Metazoa</taxon>
        <taxon>Ecdysozoa</taxon>
        <taxon>Arthropoda</taxon>
        <taxon>Chelicerata</taxon>
        <taxon>Arachnida</taxon>
        <taxon>Araneae</taxon>
        <taxon>Araneomorphae</taxon>
        <taxon>Entelegynae</taxon>
        <taxon>Araneoidea</taxon>
        <taxon>Nephilidae</taxon>
        <taxon>Trichonephila</taxon>
    </lineage>
</organism>
<comment type="caution">
    <text evidence="1">The sequence shown here is derived from an EMBL/GenBank/DDBJ whole genome shotgun (WGS) entry which is preliminary data.</text>
</comment>